<evidence type="ECO:0000313" key="10">
    <source>
        <dbReference type="Proteomes" id="UP000886891"/>
    </source>
</evidence>
<feature type="transmembrane region" description="Helical" evidence="7">
    <location>
        <begin position="104"/>
        <end position="128"/>
    </location>
</feature>
<accession>A0A9D1SXY4</accession>
<reference evidence="9" key="1">
    <citation type="submission" date="2020-10" db="EMBL/GenBank/DDBJ databases">
        <authorList>
            <person name="Gilroy R."/>
        </authorList>
    </citation>
    <scope>NUCLEOTIDE SEQUENCE</scope>
    <source>
        <strain evidence="9">23406</strain>
    </source>
</reference>
<sequence>MDKHIRTSESEPTENSAIPSAETSAEGGHNAAQDGKQKKKEWIRVLKFLLFSCSAGAIQLVVNFLLYDVAHLTYWVSYLIALVASVIWNFTFNRKFTFKSASNVPVAMLLVFLYYCAFTPLSTLWGHYLERAGWPGMLVTVFSMAINLTTEFLWQRFVVFRKSIDTAAKKDGSDKEDQSSDDSRSR</sequence>
<evidence type="ECO:0000256" key="4">
    <source>
        <dbReference type="ARBA" id="ARBA00022989"/>
    </source>
</evidence>
<comment type="caution">
    <text evidence="9">The sequence shown here is derived from an EMBL/GenBank/DDBJ whole genome shotgun (WGS) entry which is preliminary data.</text>
</comment>
<keyword evidence="5 7" id="KW-0472">Membrane</keyword>
<evidence type="ECO:0000256" key="7">
    <source>
        <dbReference type="SAM" id="Phobius"/>
    </source>
</evidence>
<comment type="subcellular location">
    <subcellularLocation>
        <location evidence="1">Membrane</location>
        <topology evidence="1">Multi-pass membrane protein</topology>
    </subcellularLocation>
</comment>
<feature type="domain" description="GtrA/DPMS transmembrane" evidence="8">
    <location>
        <begin position="47"/>
        <end position="160"/>
    </location>
</feature>
<keyword evidence="4 7" id="KW-1133">Transmembrane helix</keyword>
<organism evidence="9 10">
    <name type="scientific">Candidatus Stercoripulliclostridium merdipullorum</name>
    <dbReference type="NCBI Taxonomy" id="2840952"/>
    <lineage>
        <taxon>Bacteria</taxon>
        <taxon>Bacillati</taxon>
        <taxon>Bacillota</taxon>
        <taxon>Clostridia</taxon>
        <taxon>Eubacteriales</taxon>
        <taxon>Candidatus Stercoripulliclostridium</taxon>
    </lineage>
</organism>
<dbReference type="GO" id="GO:0000271">
    <property type="term" value="P:polysaccharide biosynthetic process"/>
    <property type="evidence" value="ECO:0007669"/>
    <property type="project" value="InterPro"/>
</dbReference>
<proteinExistence type="inferred from homology"/>
<dbReference type="GO" id="GO:0005886">
    <property type="term" value="C:plasma membrane"/>
    <property type="evidence" value="ECO:0007669"/>
    <property type="project" value="TreeGrafter"/>
</dbReference>
<comment type="similarity">
    <text evidence="2">Belongs to the GtrA family.</text>
</comment>
<dbReference type="PANTHER" id="PTHR38459">
    <property type="entry name" value="PROPHAGE BACTOPRENOL-LINKED GLUCOSE TRANSLOCASE HOMOLOG"/>
    <property type="match status" value="1"/>
</dbReference>
<dbReference type="Proteomes" id="UP000886891">
    <property type="component" value="Unassembled WGS sequence"/>
</dbReference>
<protein>
    <submittedName>
        <fullName evidence="9">GtrA family protein</fullName>
    </submittedName>
</protein>
<evidence type="ECO:0000259" key="8">
    <source>
        <dbReference type="Pfam" id="PF04138"/>
    </source>
</evidence>
<feature type="region of interest" description="Disordered" evidence="6">
    <location>
        <begin position="1"/>
        <end position="35"/>
    </location>
</feature>
<feature type="transmembrane region" description="Helical" evidence="7">
    <location>
        <begin position="134"/>
        <end position="154"/>
    </location>
</feature>
<name>A0A9D1SXY4_9FIRM</name>
<reference evidence="9" key="2">
    <citation type="journal article" date="2021" name="PeerJ">
        <title>Extensive microbial diversity within the chicken gut microbiome revealed by metagenomics and culture.</title>
        <authorList>
            <person name="Gilroy R."/>
            <person name="Ravi A."/>
            <person name="Getino M."/>
            <person name="Pursley I."/>
            <person name="Horton D.L."/>
            <person name="Alikhan N.F."/>
            <person name="Baker D."/>
            <person name="Gharbi K."/>
            <person name="Hall N."/>
            <person name="Watson M."/>
            <person name="Adriaenssens E.M."/>
            <person name="Foster-Nyarko E."/>
            <person name="Jarju S."/>
            <person name="Secka A."/>
            <person name="Antonio M."/>
            <person name="Oren A."/>
            <person name="Chaudhuri R.R."/>
            <person name="La Ragione R."/>
            <person name="Hildebrand F."/>
            <person name="Pallen M.J."/>
        </authorList>
    </citation>
    <scope>NUCLEOTIDE SEQUENCE</scope>
    <source>
        <strain evidence="9">23406</strain>
    </source>
</reference>
<keyword evidence="3 7" id="KW-0812">Transmembrane</keyword>
<evidence type="ECO:0000313" key="9">
    <source>
        <dbReference type="EMBL" id="HIV00820.1"/>
    </source>
</evidence>
<gene>
    <name evidence="9" type="ORF">IAB14_06890</name>
</gene>
<feature type="transmembrane region" description="Helical" evidence="7">
    <location>
        <begin position="72"/>
        <end position="92"/>
    </location>
</feature>
<dbReference type="InterPro" id="IPR007267">
    <property type="entry name" value="GtrA_DPMS_TM"/>
</dbReference>
<dbReference type="EMBL" id="DVOH01000057">
    <property type="protein sequence ID" value="HIV00820.1"/>
    <property type="molecule type" value="Genomic_DNA"/>
</dbReference>
<dbReference type="AlphaFoldDB" id="A0A9D1SXY4"/>
<dbReference type="Pfam" id="PF04138">
    <property type="entry name" value="GtrA_DPMS_TM"/>
    <property type="match status" value="1"/>
</dbReference>
<evidence type="ECO:0000256" key="3">
    <source>
        <dbReference type="ARBA" id="ARBA00022692"/>
    </source>
</evidence>
<evidence type="ECO:0000256" key="1">
    <source>
        <dbReference type="ARBA" id="ARBA00004141"/>
    </source>
</evidence>
<dbReference type="InterPro" id="IPR051401">
    <property type="entry name" value="GtrA_CellWall_Glycosyl"/>
</dbReference>
<evidence type="ECO:0000256" key="6">
    <source>
        <dbReference type="SAM" id="MobiDB-lite"/>
    </source>
</evidence>
<dbReference type="PANTHER" id="PTHR38459:SF1">
    <property type="entry name" value="PROPHAGE BACTOPRENOL-LINKED GLUCOSE TRANSLOCASE HOMOLOG"/>
    <property type="match status" value="1"/>
</dbReference>
<feature type="compositionally biased region" description="Polar residues" evidence="6">
    <location>
        <begin position="13"/>
        <end position="23"/>
    </location>
</feature>
<evidence type="ECO:0000256" key="5">
    <source>
        <dbReference type="ARBA" id="ARBA00023136"/>
    </source>
</evidence>
<feature type="transmembrane region" description="Helical" evidence="7">
    <location>
        <begin position="45"/>
        <end position="66"/>
    </location>
</feature>
<evidence type="ECO:0000256" key="2">
    <source>
        <dbReference type="ARBA" id="ARBA00009399"/>
    </source>
</evidence>